<reference evidence="1 2" key="1">
    <citation type="submission" date="2022-12" db="EMBL/GenBank/DDBJ databases">
        <title>Chromosome-scale assembly of the Ensete ventricosum genome.</title>
        <authorList>
            <person name="Dussert Y."/>
            <person name="Stocks J."/>
            <person name="Wendawek A."/>
            <person name="Woldeyes F."/>
            <person name="Nichols R.A."/>
            <person name="Borrell J.S."/>
        </authorList>
    </citation>
    <scope>NUCLEOTIDE SEQUENCE [LARGE SCALE GENOMIC DNA]</scope>
    <source>
        <strain evidence="2">cv. Maze</strain>
        <tissue evidence="1">Seeds</tissue>
    </source>
</reference>
<protein>
    <submittedName>
        <fullName evidence="1">Uncharacterized protein</fullName>
    </submittedName>
</protein>
<dbReference type="Proteomes" id="UP001222027">
    <property type="component" value="Unassembled WGS sequence"/>
</dbReference>
<evidence type="ECO:0000313" key="1">
    <source>
        <dbReference type="EMBL" id="KAJ8509647.1"/>
    </source>
</evidence>
<accession>A0AAV8RUZ7</accession>
<dbReference type="EMBL" id="JAQQAF010000001">
    <property type="protein sequence ID" value="KAJ8509647.1"/>
    <property type="molecule type" value="Genomic_DNA"/>
</dbReference>
<proteinExistence type="predicted"/>
<keyword evidence="2" id="KW-1185">Reference proteome</keyword>
<sequence>MAAALADPSRSRCRLRHLDLCFGSPPLPCCTVASSVSVFPCLISARCFHSTDPARSPRTRLWHPLFLFDHGEVRLLILRALD</sequence>
<comment type="caution">
    <text evidence="1">The sequence shown here is derived from an EMBL/GenBank/DDBJ whole genome shotgun (WGS) entry which is preliminary data.</text>
</comment>
<gene>
    <name evidence="1" type="ORF">OPV22_000081</name>
</gene>
<dbReference type="AlphaFoldDB" id="A0AAV8RUZ7"/>
<name>A0AAV8RUZ7_ENSVE</name>
<organism evidence="1 2">
    <name type="scientific">Ensete ventricosum</name>
    <name type="common">Abyssinian banana</name>
    <name type="synonym">Musa ensete</name>
    <dbReference type="NCBI Taxonomy" id="4639"/>
    <lineage>
        <taxon>Eukaryota</taxon>
        <taxon>Viridiplantae</taxon>
        <taxon>Streptophyta</taxon>
        <taxon>Embryophyta</taxon>
        <taxon>Tracheophyta</taxon>
        <taxon>Spermatophyta</taxon>
        <taxon>Magnoliopsida</taxon>
        <taxon>Liliopsida</taxon>
        <taxon>Zingiberales</taxon>
        <taxon>Musaceae</taxon>
        <taxon>Ensete</taxon>
    </lineage>
</organism>
<evidence type="ECO:0000313" key="2">
    <source>
        <dbReference type="Proteomes" id="UP001222027"/>
    </source>
</evidence>